<gene>
    <name evidence="5" type="ORF">MO867_17160</name>
</gene>
<name>A0A9X2EV42_9GAMM</name>
<sequence>MGEPSVFSQIISGDIPAEITYEDDQCVVIEDRAPQAPTHLLIIPRKPLTNLSDAQSEDKSLLGHLIWVAAELGRKLGLDGYRLVINNGRSAGQTVFHLHVHLLAQKKMPEQGLM</sequence>
<feature type="active site" description="Tele-AMP-histidine intermediate" evidence="1">
    <location>
        <position position="99"/>
    </location>
</feature>
<dbReference type="EMBL" id="JALBWM010000102">
    <property type="protein sequence ID" value="MCO1336063.1"/>
    <property type="molecule type" value="Genomic_DNA"/>
</dbReference>
<accession>A0A9X2EV42</accession>
<feature type="short sequence motif" description="Histidine triad motif" evidence="2 3">
    <location>
        <begin position="97"/>
        <end position="101"/>
    </location>
</feature>
<dbReference type="SUPFAM" id="SSF54197">
    <property type="entry name" value="HIT-like"/>
    <property type="match status" value="1"/>
</dbReference>
<dbReference type="Proteomes" id="UP001139028">
    <property type="component" value="Unassembled WGS sequence"/>
</dbReference>
<evidence type="ECO:0000313" key="6">
    <source>
        <dbReference type="Proteomes" id="UP001139028"/>
    </source>
</evidence>
<evidence type="ECO:0000259" key="4">
    <source>
        <dbReference type="PROSITE" id="PS51084"/>
    </source>
</evidence>
<dbReference type="RefSeq" id="WP_252471405.1">
    <property type="nucleotide sequence ID" value="NZ_JALBWM010000102.1"/>
</dbReference>
<dbReference type="InterPro" id="IPR011146">
    <property type="entry name" value="HIT-like"/>
</dbReference>
<organism evidence="5 6">
    <name type="scientific">Microbulbifer okhotskensis</name>
    <dbReference type="NCBI Taxonomy" id="2926617"/>
    <lineage>
        <taxon>Bacteria</taxon>
        <taxon>Pseudomonadati</taxon>
        <taxon>Pseudomonadota</taxon>
        <taxon>Gammaproteobacteria</taxon>
        <taxon>Cellvibrionales</taxon>
        <taxon>Microbulbiferaceae</taxon>
        <taxon>Microbulbifer</taxon>
    </lineage>
</organism>
<evidence type="ECO:0000313" key="5">
    <source>
        <dbReference type="EMBL" id="MCO1336063.1"/>
    </source>
</evidence>
<evidence type="ECO:0000256" key="3">
    <source>
        <dbReference type="PROSITE-ProRule" id="PRU00464"/>
    </source>
</evidence>
<evidence type="ECO:0000256" key="1">
    <source>
        <dbReference type="PIRSR" id="PIRSR601310-1"/>
    </source>
</evidence>
<dbReference type="AlphaFoldDB" id="A0A9X2EV42"/>
<keyword evidence="6" id="KW-1185">Reference proteome</keyword>
<feature type="domain" description="HIT" evidence="4">
    <location>
        <begin position="6"/>
        <end position="113"/>
    </location>
</feature>
<proteinExistence type="predicted"/>
<reference evidence="5" key="1">
    <citation type="journal article" date="2022" name="Arch. Microbiol.">
        <title>Microbulbifer okhotskensis sp. nov., isolated from a deep bottom sediment of the Okhotsk Sea.</title>
        <authorList>
            <person name="Romanenko L."/>
            <person name="Kurilenko V."/>
            <person name="Otstavnykh N."/>
            <person name="Velansky P."/>
            <person name="Isaeva M."/>
            <person name="Mikhailov V."/>
        </authorList>
    </citation>
    <scope>NUCLEOTIDE SEQUENCE</scope>
    <source>
        <strain evidence="5">OS29</strain>
    </source>
</reference>
<dbReference type="InterPro" id="IPR001310">
    <property type="entry name" value="Histidine_triad_HIT"/>
</dbReference>
<protein>
    <submittedName>
        <fullName evidence="5">Histidine triad nucleotide-binding protein</fullName>
    </submittedName>
</protein>
<dbReference type="Gene3D" id="3.30.428.10">
    <property type="entry name" value="HIT-like"/>
    <property type="match status" value="1"/>
</dbReference>
<dbReference type="GO" id="GO:0003824">
    <property type="term" value="F:catalytic activity"/>
    <property type="evidence" value="ECO:0007669"/>
    <property type="project" value="InterPro"/>
</dbReference>
<comment type="caution">
    <text evidence="5">The sequence shown here is derived from an EMBL/GenBank/DDBJ whole genome shotgun (WGS) entry which is preliminary data.</text>
</comment>
<dbReference type="Pfam" id="PF01230">
    <property type="entry name" value="HIT"/>
    <property type="match status" value="1"/>
</dbReference>
<dbReference type="PROSITE" id="PS51084">
    <property type="entry name" value="HIT_2"/>
    <property type="match status" value="1"/>
</dbReference>
<dbReference type="InterPro" id="IPR019808">
    <property type="entry name" value="Histidine_triad_CS"/>
</dbReference>
<dbReference type="PANTHER" id="PTHR23089">
    <property type="entry name" value="HISTIDINE TRIAD HIT PROTEIN"/>
    <property type="match status" value="1"/>
</dbReference>
<dbReference type="PROSITE" id="PS00892">
    <property type="entry name" value="HIT_1"/>
    <property type="match status" value="1"/>
</dbReference>
<dbReference type="InterPro" id="IPR036265">
    <property type="entry name" value="HIT-like_sf"/>
</dbReference>
<dbReference type="CDD" id="cd01276">
    <property type="entry name" value="PKCI_related"/>
    <property type="match status" value="1"/>
</dbReference>
<evidence type="ECO:0000256" key="2">
    <source>
        <dbReference type="PIRSR" id="PIRSR601310-3"/>
    </source>
</evidence>
<dbReference type="PRINTS" id="PR00332">
    <property type="entry name" value="HISTRIAD"/>
</dbReference>